<accession>A0AAE1G273</accession>
<dbReference type="AlphaFoldDB" id="A0AAE1G273"/>
<proteinExistence type="inferred from homology"/>
<evidence type="ECO:0000313" key="2">
    <source>
        <dbReference type="EMBL" id="KAK3881958.1"/>
    </source>
</evidence>
<reference evidence="2" key="1">
    <citation type="submission" date="2023-10" db="EMBL/GenBank/DDBJ databases">
        <title>Genome assemblies of two species of porcelain crab, Petrolisthes cinctipes and Petrolisthes manimaculis (Anomura: Porcellanidae).</title>
        <authorList>
            <person name="Angst P."/>
        </authorList>
    </citation>
    <scope>NUCLEOTIDE SEQUENCE</scope>
    <source>
        <strain evidence="2">PB745_01</strain>
        <tissue evidence="2">Gill</tissue>
    </source>
</reference>
<dbReference type="Proteomes" id="UP001286313">
    <property type="component" value="Unassembled WGS sequence"/>
</dbReference>
<organism evidence="2 3">
    <name type="scientific">Petrolisthes cinctipes</name>
    <name type="common">Flat porcelain crab</name>
    <dbReference type="NCBI Taxonomy" id="88211"/>
    <lineage>
        <taxon>Eukaryota</taxon>
        <taxon>Metazoa</taxon>
        <taxon>Ecdysozoa</taxon>
        <taxon>Arthropoda</taxon>
        <taxon>Crustacea</taxon>
        <taxon>Multicrustacea</taxon>
        <taxon>Malacostraca</taxon>
        <taxon>Eumalacostraca</taxon>
        <taxon>Eucarida</taxon>
        <taxon>Decapoda</taxon>
        <taxon>Pleocyemata</taxon>
        <taxon>Anomura</taxon>
        <taxon>Galatheoidea</taxon>
        <taxon>Porcellanidae</taxon>
        <taxon>Petrolisthes</taxon>
    </lineage>
</organism>
<evidence type="ECO:0008006" key="4">
    <source>
        <dbReference type="Google" id="ProtNLM"/>
    </source>
</evidence>
<protein>
    <recommendedName>
        <fullName evidence="4">CDK5 regulatory subunit-associated protein 3</fullName>
    </recommendedName>
</protein>
<dbReference type="EMBL" id="JAWQEG010001157">
    <property type="protein sequence ID" value="KAK3881958.1"/>
    <property type="molecule type" value="Genomic_DNA"/>
</dbReference>
<name>A0AAE1G273_PETCI</name>
<gene>
    <name evidence="2" type="ORF">Pcinc_013638</name>
</gene>
<comment type="caution">
    <text evidence="2">The sequence shown here is derived from an EMBL/GenBank/DDBJ whole genome shotgun (WGS) entry which is preliminary data.</text>
</comment>
<dbReference type="PANTHER" id="PTHR14894:SF0">
    <property type="entry name" value="CDK5 REGULATORY SUBUNIT-ASSOCIATED PROTEIN 3"/>
    <property type="match status" value="1"/>
</dbReference>
<dbReference type="GO" id="GO:0012505">
    <property type="term" value="C:endomembrane system"/>
    <property type="evidence" value="ECO:0007669"/>
    <property type="project" value="TreeGrafter"/>
</dbReference>
<evidence type="ECO:0000256" key="1">
    <source>
        <dbReference type="ARBA" id="ARBA00007478"/>
    </source>
</evidence>
<evidence type="ECO:0000313" key="3">
    <source>
        <dbReference type="Proteomes" id="UP001286313"/>
    </source>
</evidence>
<dbReference type="PANTHER" id="PTHR14894">
    <property type="entry name" value="CDK5 REGULATORY SUBUNIT-ASSOCIATED PROTEIN 3"/>
    <property type="match status" value="1"/>
</dbReference>
<sequence length="516" mass="58272">MNEDDIPVDIHVGKLVDWLVTRRHVKREWPDDVRLVRMKINRAIQDMPEHPQVTKLLSGTFINYFHCQKIIEILKETEKDSKNFLGWYGSQRMKDWQEVIKLYERENIYLAEAGHLLTRNIQYEIPYMRKMITDSNKKQTDCDAKYQELANGITEAKKRYVKACKRIGISGNNVKSELLSLLKTLPEDFRVIAEESKCLGSARQYYSDFLAYTLPHLAIDQCTPLLKFVIEHGNVTTYEWTHGEPPCTIVGDKRELHNIETDKTTASDEIDFGDLGGDGNDEIDFGDLGGDDGGEIDFGDDLTTGEIDWGVGEEGDEIEKVDLVVEEGGEGVGVIGVSGGGVARGSMAQSILRNAHTRAQFVNELSELEGFLSQRVCELCMEEQHVLTDFNDAPTSIQCLGTTDIHTMIDGVSKVLALLNTTKMHHKLLISLSPRYVDRLASSLRSKLTVCDKLAASQTVAMERKEHAATEQVKVKAKLRLVIERTRELQRHITEDMSKKCKNRQINIMGSRLADV</sequence>
<comment type="similarity">
    <text evidence="1">Belongs to the CDK5RAP3 family.</text>
</comment>
<dbReference type="Pfam" id="PF05600">
    <property type="entry name" value="CDK5RAP3"/>
    <property type="match status" value="1"/>
</dbReference>
<dbReference type="GO" id="GO:0007346">
    <property type="term" value="P:regulation of mitotic cell cycle"/>
    <property type="evidence" value="ECO:0007669"/>
    <property type="project" value="TreeGrafter"/>
</dbReference>
<dbReference type="InterPro" id="IPR008491">
    <property type="entry name" value="CDK5RAP3"/>
</dbReference>
<keyword evidence="3" id="KW-1185">Reference proteome</keyword>